<organism evidence="1">
    <name type="scientific">Bacillus phage Jabberwock</name>
    <dbReference type="NCBI Taxonomy" id="3163548"/>
    <lineage>
        <taxon>Viruses</taxon>
        <taxon>Duplodnaviria</taxon>
        <taxon>Heunggongvirae</taxon>
        <taxon>Uroviricota</taxon>
        <taxon>Caudoviricetes</taxon>
    </lineage>
</organism>
<dbReference type="EMBL" id="PP883967">
    <property type="protein sequence ID" value="XCG97649.1"/>
    <property type="molecule type" value="Genomic_DNA"/>
</dbReference>
<protein>
    <submittedName>
        <fullName evidence="1">Uncharacterized protein</fullName>
    </submittedName>
</protein>
<reference evidence="1" key="1">
    <citation type="submission" date="2024-06" db="EMBL/GenBank/DDBJ databases">
        <authorList>
            <person name="Sahani V.S."/>
            <person name="Rajnandini D.D."/>
            <person name="Zdgiebloski S.Z."/>
            <person name="Agrawal S.A."/>
        </authorList>
    </citation>
    <scope>NUCLEOTIDE SEQUENCE</scope>
</reference>
<gene>
    <name evidence="1" type="ORF">JABBERWOCK_256</name>
</gene>
<proteinExistence type="predicted"/>
<sequence>MSSRLEKTFKKWGQYIMSSDTGVCSFCGDTFSRCGDHESCDCGKGWCSEGCAEADGLQEEENGYIPPGETWEQDSSCEYCRKEDYDDSELLEYALERLGISRYKLVALYNESKE</sequence>
<name>A0AAU8EIR4_9CAUD</name>
<evidence type="ECO:0000313" key="1">
    <source>
        <dbReference type="EMBL" id="XCG97649.1"/>
    </source>
</evidence>
<accession>A0AAU8EIR4</accession>